<dbReference type="AlphaFoldDB" id="A0A8H6B762"/>
<evidence type="ECO:0000256" key="1">
    <source>
        <dbReference type="SAM" id="MobiDB-lite"/>
    </source>
</evidence>
<accession>A0A8H6B762</accession>
<protein>
    <submittedName>
        <fullName evidence="2">Uncharacterized protein</fullName>
    </submittedName>
</protein>
<evidence type="ECO:0000313" key="2">
    <source>
        <dbReference type="EMBL" id="KAF6006044.1"/>
    </source>
</evidence>
<gene>
    <name evidence="2" type="ORF">HII12_005268</name>
</gene>
<reference evidence="2 3" key="1">
    <citation type="journal article" date="2020" name="Appl. Microbiol. Biotechnol.">
        <title>Targeted gene deletion in Brettanomyces bruxellensis with an expression-free CRISPR-Cas9 system.</title>
        <authorList>
            <person name="Varela C."/>
            <person name="Bartel C."/>
            <person name="Onetto C."/>
            <person name="Borneman A."/>
        </authorList>
    </citation>
    <scope>NUCLEOTIDE SEQUENCE [LARGE SCALE GENOMIC DNA]</scope>
    <source>
        <strain evidence="2 3">AWRI1613</strain>
    </source>
</reference>
<dbReference type="EMBL" id="JABCYN010000056">
    <property type="protein sequence ID" value="KAF6006044.1"/>
    <property type="molecule type" value="Genomic_DNA"/>
</dbReference>
<feature type="region of interest" description="Disordered" evidence="1">
    <location>
        <begin position="70"/>
        <end position="107"/>
    </location>
</feature>
<sequence>MLALDPKKRYTIDDCLNDSFVDETSECSVIWNDVEKKYVVKLGEGHKHHLISRREVEKTLEEKKKLKKEKKLEVPKNDDCAKDEDTKEKLEGSKLKQELSKSSEESK</sequence>
<proteinExistence type="predicted"/>
<evidence type="ECO:0000313" key="3">
    <source>
        <dbReference type="Proteomes" id="UP000568158"/>
    </source>
</evidence>
<dbReference type="Proteomes" id="UP000568158">
    <property type="component" value="Unassembled WGS sequence"/>
</dbReference>
<name>A0A8H6B762_DEKBR</name>
<comment type="caution">
    <text evidence="2">The sequence shown here is derived from an EMBL/GenBank/DDBJ whole genome shotgun (WGS) entry which is preliminary data.</text>
</comment>
<organism evidence="2 3">
    <name type="scientific">Dekkera bruxellensis</name>
    <name type="common">Brettanomyces custersii</name>
    <dbReference type="NCBI Taxonomy" id="5007"/>
    <lineage>
        <taxon>Eukaryota</taxon>
        <taxon>Fungi</taxon>
        <taxon>Dikarya</taxon>
        <taxon>Ascomycota</taxon>
        <taxon>Saccharomycotina</taxon>
        <taxon>Pichiomycetes</taxon>
        <taxon>Pichiales</taxon>
        <taxon>Pichiaceae</taxon>
        <taxon>Brettanomyces</taxon>
    </lineage>
</organism>